<dbReference type="InterPro" id="IPR027417">
    <property type="entry name" value="P-loop_NTPase"/>
</dbReference>
<accession>I7KRY8</accession>
<evidence type="ECO:0000313" key="1">
    <source>
        <dbReference type="EMBL" id="CCJ05418.1"/>
    </source>
</evidence>
<sequence length="99" mass="11393">PRLKGGVGKTTVAKGAYNLKFHRFEGSSFFADVRATSEQPNGFFACKENFFRISERGKARKFTTLLKEQLRSKMLYRRWSRLPLVRLHRDQLGRIGATG</sequence>
<protein>
    <submittedName>
        <fullName evidence="1">Putative TIR-NBS-containing resistance protein</fullName>
    </submittedName>
</protein>
<proteinExistence type="evidence at transcript level"/>
<dbReference type="Gene3D" id="3.40.50.300">
    <property type="entry name" value="P-loop containing nucleotide triphosphate hydrolases"/>
    <property type="match status" value="1"/>
</dbReference>
<feature type="non-terminal residue" evidence="1">
    <location>
        <position position="1"/>
    </location>
</feature>
<gene>
    <name evidence="1" type="primary">r10</name>
</gene>
<reference evidence="1" key="1">
    <citation type="journal article" date="2013" name="Mol. Biol. Rep.">
        <title>R gene expression changes related to Cercospora hydrangeae L.</title>
        <authorList>
            <person name="Kafantaris I."/>
            <person name="Woodrow P."/>
            <person name="Carillo P."/>
        </authorList>
    </citation>
    <scope>NUCLEOTIDE SEQUENCE</scope>
</reference>
<dbReference type="AlphaFoldDB" id="I7KRY8"/>
<dbReference type="EMBL" id="HE956723">
    <property type="protein sequence ID" value="CCJ05418.1"/>
    <property type="molecule type" value="mRNA"/>
</dbReference>
<organism evidence="1">
    <name type="scientific">Hydrangea macrophylla subsp. macrophylla</name>
    <dbReference type="NCBI Taxonomy" id="1206467"/>
    <lineage>
        <taxon>Eukaryota</taxon>
        <taxon>Viridiplantae</taxon>
        <taxon>Streptophyta</taxon>
        <taxon>Embryophyta</taxon>
        <taxon>Tracheophyta</taxon>
        <taxon>Spermatophyta</taxon>
        <taxon>Magnoliopsida</taxon>
        <taxon>eudicotyledons</taxon>
        <taxon>Gunneridae</taxon>
        <taxon>Pentapetalae</taxon>
        <taxon>asterids</taxon>
        <taxon>Cornales</taxon>
        <taxon>Hydrangeaceae</taxon>
        <taxon>Hydrangeeae</taxon>
        <taxon>Hydrangea</taxon>
        <taxon>Hydrangea sect. Macrophyllae</taxon>
    </lineage>
</organism>
<name>I7KRY8_HYDMC</name>
<feature type="non-terminal residue" evidence="1">
    <location>
        <position position="99"/>
    </location>
</feature>